<feature type="domain" description="C2H2-type" evidence="3">
    <location>
        <begin position="20"/>
        <end position="50"/>
    </location>
</feature>
<dbReference type="AlphaFoldDB" id="A0AAE0N333"/>
<evidence type="ECO:0000313" key="4">
    <source>
        <dbReference type="EMBL" id="KAK3368353.1"/>
    </source>
</evidence>
<keyword evidence="1" id="KW-0479">Metal-binding</keyword>
<evidence type="ECO:0000256" key="1">
    <source>
        <dbReference type="PROSITE-ProRule" id="PRU00042"/>
    </source>
</evidence>
<protein>
    <recommendedName>
        <fullName evidence="3">C2H2-type domain-containing protein</fullName>
    </recommendedName>
</protein>
<dbReference type="PANTHER" id="PTHR38166">
    <property type="entry name" value="C2H2-TYPE DOMAIN-CONTAINING PROTEIN-RELATED"/>
    <property type="match status" value="1"/>
</dbReference>
<sequence length="345" mass="39438">MAYSILRLKHHLSRRHMLSSRCQRCWISFDDKNKLTQHIQQESCHLRPQPETDRLMTRDNMIRVEETRRSTSEDTWWDLFQALIPGMNTRSVSSLKTQYSPYYVPRSMTLAMPSFHVSSITFPLSLEELQIANHILDSTDGNTLDRTHLETLTVPMDSMPRSSFLWSQPLSVPLYESSSPLHEVEMPSSFDRFPGTASYHSFAEEWLLPELDQGYSTTSRPTSGSGGSYNLFTSQAEYHPGISPATLPSALDKSTVSIDTTQKPTMASALEPDQQTQARRNSERLQARIQWAENTTKSLREQIRDAQADLSDVASRLTGQHIRPRRAAIRDIQHTFANFRRSCVC</sequence>
<dbReference type="PROSITE" id="PS50157">
    <property type="entry name" value="ZINC_FINGER_C2H2_2"/>
    <property type="match status" value="1"/>
</dbReference>
<dbReference type="EMBL" id="JAULSW010000010">
    <property type="protein sequence ID" value="KAK3368353.1"/>
    <property type="molecule type" value="Genomic_DNA"/>
</dbReference>
<keyword evidence="2" id="KW-0175">Coiled coil</keyword>
<feature type="coiled-coil region" evidence="2">
    <location>
        <begin position="282"/>
        <end position="309"/>
    </location>
</feature>
<keyword evidence="1" id="KW-0863">Zinc-finger</keyword>
<name>A0AAE0N333_9PEZI</name>
<dbReference type="GO" id="GO:0008270">
    <property type="term" value="F:zinc ion binding"/>
    <property type="evidence" value="ECO:0007669"/>
    <property type="project" value="UniProtKB-KW"/>
</dbReference>
<accession>A0AAE0N333</accession>
<dbReference type="PANTHER" id="PTHR38166:SF1">
    <property type="entry name" value="C2H2-TYPE DOMAIN-CONTAINING PROTEIN"/>
    <property type="match status" value="1"/>
</dbReference>
<dbReference type="Proteomes" id="UP001285441">
    <property type="component" value="Unassembled WGS sequence"/>
</dbReference>
<evidence type="ECO:0000313" key="5">
    <source>
        <dbReference type="Proteomes" id="UP001285441"/>
    </source>
</evidence>
<dbReference type="InterPro" id="IPR013087">
    <property type="entry name" value="Znf_C2H2_type"/>
</dbReference>
<keyword evidence="5" id="KW-1185">Reference proteome</keyword>
<organism evidence="4 5">
    <name type="scientific">Podospora didyma</name>
    <dbReference type="NCBI Taxonomy" id="330526"/>
    <lineage>
        <taxon>Eukaryota</taxon>
        <taxon>Fungi</taxon>
        <taxon>Dikarya</taxon>
        <taxon>Ascomycota</taxon>
        <taxon>Pezizomycotina</taxon>
        <taxon>Sordariomycetes</taxon>
        <taxon>Sordariomycetidae</taxon>
        <taxon>Sordariales</taxon>
        <taxon>Podosporaceae</taxon>
        <taxon>Podospora</taxon>
    </lineage>
</organism>
<gene>
    <name evidence="4" type="ORF">B0H63DRAFT_75332</name>
</gene>
<evidence type="ECO:0000256" key="2">
    <source>
        <dbReference type="SAM" id="Coils"/>
    </source>
</evidence>
<reference evidence="4" key="2">
    <citation type="submission" date="2023-06" db="EMBL/GenBank/DDBJ databases">
        <authorList>
            <consortium name="Lawrence Berkeley National Laboratory"/>
            <person name="Haridas S."/>
            <person name="Hensen N."/>
            <person name="Bonometti L."/>
            <person name="Westerberg I."/>
            <person name="Brannstrom I.O."/>
            <person name="Guillou S."/>
            <person name="Cros-Aarteil S."/>
            <person name="Calhoun S."/>
            <person name="Kuo A."/>
            <person name="Mondo S."/>
            <person name="Pangilinan J."/>
            <person name="Riley R."/>
            <person name="LaButti K."/>
            <person name="Andreopoulos B."/>
            <person name="Lipzen A."/>
            <person name="Chen C."/>
            <person name="Yanf M."/>
            <person name="Daum C."/>
            <person name="Ng V."/>
            <person name="Clum A."/>
            <person name="Steindorff A."/>
            <person name="Ohm R."/>
            <person name="Martin F."/>
            <person name="Silar P."/>
            <person name="Natvig D."/>
            <person name="Lalanne C."/>
            <person name="Gautier V."/>
            <person name="Ament-velasquez S.L."/>
            <person name="Kruys A."/>
            <person name="Hutchinson M.I."/>
            <person name="Powell A.J."/>
            <person name="Barry K."/>
            <person name="Miller A.N."/>
            <person name="Grigoriev I.V."/>
            <person name="Debuchy R."/>
            <person name="Gladieux P."/>
            <person name="Thoren M.H."/>
            <person name="Johannesson H."/>
        </authorList>
    </citation>
    <scope>NUCLEOTIDE SEQUENCE</scope>
    <source>
        <strain evidence="4">CBS 232.78</strain>
    </source>
</reference>
<evidence type="ECO:0000259" key="3">
    <source>
        <dbReference type="PROSITE" id="PS50157"/>
    </source>
</evidence>
<keyword evidence="1" id="KW-0862">Zinc</keyword>
<reference evidence="4" key="1">
    <citation type="journal article" date="2023" name="Mol. Phylogenet. Evol.">
        <title>Genome-scale phylogeny and comparative genomics of the fungal order Sordariales.</title>
        <authorList>
            <person name="Hensen N."/>
            <person name="Bonometti L."/>
            <person name="Westerberg I."/>
            <person name="Brannstrom I.O."/>
            <person name="Guillou S."/>
            <person name="Cros-Aarteil S."/>
            <person name="Calhoun S."/>
            <person name="Haridas S."/>
            <person name="Kuo A."/>
            <person name="Mondo S."/>
            <person name="Pangilinan J."/>
            <person name="Riley R."/>
            <person name="LaButti K."/>
            <person name="Andreopoulos B."/>
            <person name="Lipzen A."/>
            <person name="Chen C."/>
            <person name="Yan M."/>
            <person name="Daum C."/>
            <person name="Ng V."/>
            <person name="Clum A."/>
            <person name="Steindorff A."/>
            <person name="Ohm R.A."/>
            <person name="Martin F."/>
            <person name="Silar P."/>
            <person name="Natvig D.O."/>
            <person name="Lalanne C."/>
            <person name="Gautier V."/>
            <person name="Ament-Velasquez S.L."/>
            <person name="Kruys A."/>
            <person name="Hutchinson M.I."/>
            <person name="Powell A.J."/>
            <person name="Barry K."/>
            <person name="Miller A.N."/>
            <person name="Grigoriev I.V."/>
            <person name="Debuchy R."/>
            <person name="Gladieux P."/>
            <person name="Hiltunen Thoren M."/>
            <person name="Johannesson H."/>
        </authorList>
    </citation>
    <scope>NUCLEOTIDE SEQUENCE</scope>
    <source>
        <strain evidence="4">CBS 232.78</strain>
    </source>
</reference>
<comment type="caution">
    <text evidence="4">The sequence shown here is derived from an EMBL/GenBank/DDBJ whole genome shotgun (WGS) entry which is preliminary data.</text>
</comment>
<proteinExistence type="predicted"/>